<dbReference type="EMBL" id="CP121195">
    <property type="protein sequence ID" value="XBH14140.1"/>
    <property type="molecule type" value="Genomic_DNA"/>
</dbReference>
<organism evidence="3">
    <name type="scientific">Edaphobacter paludis</name>
    <dbReference type="NCBI Taxonomy" id="3035702"/>
    <lineage>
        <taxon>Bacteria</taxon>
        <taxon>Pseudomonadati</taxon>
        <taxon>Acidobacteriota</taxon>
        <taxon>Terriglobia</taxon>
        <taxon>Terriglobales</taxon>
        <taxon>Acidobacteriaceae</taxon>
        <taxon>Edaphobacter</taxon>
    </lineage>
</organism>
<dbReference type="RefSeq" id="WP_348268202.1">
    <property type="nucleotide sequence ID" value="NZ_CP121194.1"/>
</dbReference>
<reference evidence="3" key="1">
    <citation type="submission" date="2023-03" db="EMBL/GenBank/DDBJ databases">
        <title>Edaphobacter sp.</title>
        <authorList>
            <person name="Huber K.J."/>
            <person name="Papendorf J."/>
            <person name="Pilke C."/>
            <person name="Bunk B."/>
            <person name="Sproeer C."/>
            <person name="Pester M."/>
        </authorList>
    </citation>
    <scope>NUCLEOTIDE SEQUENCE</scope>
    <source>
        <strain evidence="2">DSM 109919</strain>
        <strain evidence="3">DSM 109920</strain>
    </source>
</reference>
<dbReference type="EMBL" id="CP121194">
    <property type="protein sequence ID" value="XBH10711.1"/>
    <property type="molecule type" value="Genomic_DNA"/>
</dbReference>
<protein>
    <recommendedName>
        <fullName evidence="4">Large polyvalent protein-associated domain-containing protein</fullName>
    </recommendedName>
</protein>
<evidence type="ECO:0000256" key="1">
    <source>
        <dbReference type="SAM" id="MobiDB-lite"/>
    </source>
</evidence>
<dbReference type="AlphaFoldDB" id="A0AAU7D932"/>
<accession>A0AAU7D1E8</accession>
<feature type="region of interest" description="Disordered" evidence="1">
    <location>
        <begin position="160"/>
        <end position="180"/>
    </location>
</feature>
<name>A0AAU7D932_9BACT</name>
<accession>A0AAU7D932</accession>
<gene>
    <name evidence="2" type="ORF">P4G45_03005</name>
    <name evidence="3" type="ORF">P8936_02980</name>
</gene>
<evidence type="ECO:0000313" key="2">
    <source>
        <dbReference type="EMBL" id="XBH10711.1"/>
    </source>
</evidence>
<evidence type="ECO:0008006" key="4">
    <source>
        <dbReference type="Google" id="ProtNLM"/>
    </source>
</evidence>
<proteinExistence type="predicted"/>
<dbReference type="KEGG" id="epl:P4G45_03005"/>
<evidence type="ECO:0000313" key="3">
    <source>
        <dbReference type="EMBL" id="XBH14140.1"/>
    </source>
</evidence>
<sequence>MRCKSASGRPTLTLPIRRHCTNLEQAMYEDFKVTDRWTGEELRCLWKGTVVAIATRHADATDIRFSVNGKPVWIAMPNLAWIEQKRRNGHVITDYLAAQTAGRYLQHAILSGYDNGREMYTMTVEEVLTHADAVVREAGRTDNLPSLPVINEDIQPELELGRLPGDNQGPVQIPPDHMVL</sequence>